<dbReference type="InterPro" id="IPR051685">
    <property type="entry name" value="Ycf3/AcsC/BcsC/TPR_MFPF"/>
</dbReference>
<feature type="repeat" description="TPR" evidence="3">
    <location>
        <begin position="314"/>
        <end position="347"/>
    </location>
</feature>
<organism evidence="5 6">
    <name type="scientific">Blepharisma stoltei</name>
    <dbReference type="NCBI Taxonomy" id="1481888"/>
    <lineage>
        <taxon>Eukaryota</taxon>
        <taxon>Sar</taxon>
        <taxon>Alveolata</taxon>
        <taxon>Ciliophora</taxon>
        <taxon>Postciliodesmatophora</taxon>
        <taxon>Heterotrichea</taxon>
        <taxon>Heterotrichida</taxon>
        <taxon>Blepharismidae</taxon>
        <taxon>Blepharisma</taxon>
    </lineage>
</organism>
<evidence type="ECO:0000256" key="1">
    <source>
        <dbReference type="ARBA" id="ARBA00022737"/>
    </source>
</evidence>
<dbReference type="Gene3D" id="1.25.40.10">
    <property type="entry name" value="Tetratricopeptide repeat domain"/>
    <property type="match status" value="4"/>
</dbReference>
<reference evidence="5" key="1">
    <citation type="submission" date="2021-09" db="EMBL/GenBank/DDBJ databases">
        <authorList>
            <consortium name="AG Swart"/>
            <person name="Singh M."/>
            <person name="Singh A."/>
            <person name="Seah K."/>
            <person name="Emmerich C."/>
        </authorList>
    </citation>
    <scope>NUCLEOTIDE SEQUENCE</scope>
    <source>
        <strain evidence="5">ATCC30299</strain>
    </source>
</reference>
<evidence type="ECO:0000313" key="6">
    <source>
        <dbReference type="Proteomes" id="UP001162131"/>
    </source>
</evidence>
<dbReference type="PROSITE" id="PS50293">
    <property type="entry name" value="TPR_REGION"/>
    <property type="match status" value="4"/>
</dbReference>
<dbReference type="Pfam" id="PF13432">
    <property type="entry name" value="TPR_16"/>
    <property type="match status" value="1"/>
</dbReference>
<protein>
    <recommendedName>
        <fullName evidence="7">UDP-N-acetylglucosamine--peptide N-acetylglucosaminyltransferase SPINDLY</fullName>
    </recommendedName>
</protein>
<dbReference type="InterPro" id="IPR011990">
    <property type="entry name" value="TPR-like_helical_dom_sf"/>
</dbReference>
<dbReference type="Gene3D" id="1.25.40.1040">
    <property type="match status" value="1"/>
</dbReference>
<keyword evidence="4" id="KW-0175">Coiled coil</keyword>
<accession>A0AAU9IGD1</accession>
<sequence>MTMEQYNANQYWLQGNVFFEQGNLTAAWQLYTNAIKANPECHEAFYSQGLVLHRLGKLSDAISAYDACLQINPAYVYAWTNKGATLFDMGKYKDAIRCYEQALKQNPTDSIAHHNKGISCAKLRQYPKAIECYDIALKINSRYAPAYYYKGNALRRMGKPEEALFCYDAAISINQRYIQAYFHKGNTLFQLNRNDEAMACFNTAIRISPNDSAAHYNKGNALNRMGLPEEALESYNLSIRLNSKNTLAYTNKGAILDSQGKFEEALECYNAAIRANPDNSSAYNNIGLVLHRLGKYRDALGYYIDGIKKCPDSSLLYNNKGNSLFELGRVADAIQSYDIAIKLDSDNIEAYNNKGYALFSMSEYKKALKCYNTALSKSPTYANAHNRKGALLFNMENFEEALQCADAAIRLNPTSVLYLCNRGRVLNKLGDRKRALEDLNRAADQARTGKMGNNLDKNNIEYINEVLGPEREELIRDLGEFQSEIIKQEEKLWKILEEAGDDPYVAMLVREEKKNIKEEEDFIYSKIWNCIGSNNRDPEEVNESKALMTAILKKVCERMEKLENESMNKVDRSEIEKSAFKVNPEIEGNPYLKQYYSALYGKLYDAITEADAISGGHIGLDDANYKTNLFAMAITLIPMVGETLSMAADALVRLKKRNDIKSEAIKLKKVLGLNPSDRNNAIKEAAETITLQSAPKLYNIEINEEVEHWLNRGLVERGRSFFIVNMNRGLYEKKTEILGCIDALKIIFAIVNDQIPEELSHEALVNQLVTAPSRLRFTKGKKVSMPEHKPCCVVFPVLKITYENKLLNEINLMSKTCKLTGQKLSNFVNFLIG</sequence>
<keyword evidence="6" id="KW-1185">Reference proteome</keyword>
<dbReference type="Pfam" id="PF13414">
    <property type="entry name" value="TPR_11"/>
    <property type="match status" value="3"/>
</dbReference>
<comment type="caution">
    <text evidence="5">The sequence shown here is derived from an EMBL/GenBank/DDBJ whole genome shotgun (WGS) entry which is preliminary data.</text>
</comment>
<dbReference type="PROSITE" id="PS50005">
    <property type="entry name" value="TPR"/>
    <property type="match status" value="11"/>
</dbReference>
<keyword evidence="1" id="KW-0677">Repeat</keyword>
<feature type="repeat" description="TPR" evidence="3">
    <location>
        <begin position="382"/>
        <end position="415"/>
    </location>
</feature>
<dbReference type="Proteomes" id="UP001162131">
    <property type="component" value="Unassembled WGS sequence"/>
</dbReference>
<dbReference type="AlphaFoldDB" id="A0AAU9IGD1"/>
<dbReference type="EMBL" id="CAJZBQ010000009">
    <property type="protein sequence ID" value="CAG9312855.1"/>
    <property type="molecule type" value="Genomic_DNA"/>
</dbReference>
<feature type="repeat" description="TPR" evidence="3">
    <location>
        <begin position="76"/>
        <end position="109"/>
    </location>
</feature>
<dbReference type="SMART" id="SM00028">
    <property type="entry name" value="TPR"/>
    <property type="match status" value="13"/>
</dbReference>
<dbReference type="PANTHER" id="PTHR44943:SF4">
    <property type="entry name" value="TPR REPEAT-CONTAINING PROTEIN MJ0798"/>
    <property type="match status" value="1"/>
</dbReference>
<feature type="repeat" description="TPR" evidence="3">
    <location>
        <begin position="8"/>
        <end position="41"/>
    </location>
</feature>
<evidence type="ECO:0000256" key="3">
    <source>
        <dbReference type="PROSITE-ProRule" id="PRU00339"/>
    </source>
</evidence>
<feature type="repeat" description="TPR" evidence="3">
    <location>
        <begin position="212"/>
        <end position="245"/>
    </location>
</feature>
<gene>
    <name evidence="5" type="ORF">BSTOLATCC_MIC7647</name>
</gene>
<dbReference type="InterPro" id="IPR019734">
    <property type="entry name" value="TPR_rpt"/>
</dbReference>
<feature type="repeat" description="TPR" evidence="3">
    <location>
        <begin position="348"/>
        <end position="381"/>
    </location>
</feature>
<name>A0AAU9IGD1_9CILI</name>
<feature type="repeat" description="TPR" evidence="3">
    <location>
        <begin position="144"/>
        <end position="177"/>
    </location>
</feature>
<feature type="repeat" description="TPR" evidence="3">
    <location>
        <begin position="178"/>
        <end position="211"/>
    </location>
</feature>
<dbReference type="SUPFAM" id="SSF48452">
    <property type="entry name" value="TPR-like"/>
    <property type="match status" value="2"/>
</dbReference>
<proteinExistence type="predicted"/>
<dbReference type="Pfam" id="PF00515">
    <property type="entry name" value="TPR_1"/>
    <property type="match status" value="4"/>
</dbReference>
<dbReference type="PANTHER" id="PTHR44943">
    <property type="entry name" value="CELLULOSE SYNTHASE OPERON PROTEIN C"/>
    <property type="match status" value="1"/>
</dbReference>
<feature type="repeat" description="TPR" evidence="3">
    <location>
        <begin position="246"/>
        <end position="279"/>
    </location>
</feature>
<evidence type="ECO:0000256" key="2">
    <source>
        <dbReference type="ARBA" id="ARBA00022803"/>
    </source>
</evidence>
<evidence type="ECO:0000313" key="5">
    <source>
        <dbReference type="EMBL" id="CAG9312855.1"/>
    </source>
</evidence>
<keyword evidence="2 3" id="KW-0802">TPR repeat</keyword>
<feature type="coiled-coil region" evidence="4">
    <location>
        <begin position="545"/>
        <end position="572"/>
    </location>
</feature>
<evidence type="ECO:0008006" key="7">
    <source>
        <dbReference type="Google" id="ProtNLM"/>
    </source>
</evidence>
<feature type="repeat" description="TPR" evidence="3">
    <location>
        <begin position="42"/>
        <end position="75"/>
    </location>
</feature>
<feature type="repeat" description="TPR" evidence="3">
    <location>
        <begin position="280"/>
        <end position="313"/>
    </location>
</feature>
<evidence type="ECO:0000256" key="4">
    <source>
        <dbReference type="SAM" id="Coils"/>
    </source>
</evidence>